<dbReference type="Proteomes" id="UP001145114">
    <property type="component" value="Unassembled WGS sequence"/>
</dbReference>
<evidence type="ECO:0000313" key="1">
    <source>
        <dbReference type="EMBL" id="KAJ1677684.1"/>
    </source>
</evidence>
<sequence>MSLAGIETGFEFLTIVASSTPRTSSQDAGLISTDPTSTGSFPTVDPWLLPTGMTFPIPPPSYSPNEVAAYIIGSVFLLLTIGIVFMSIRGRTYVYVGGAFATVLFFIAYIVRGAMSSTNLDIFGLYKASIALEAIGVAFLTLVNFVITAFWIEHISASKPMPNVIIGIGALYAVVVIIIHPIGIVNAFSAYEHVRLSASDTLLASYCLTLIFNVVLAFITLFYVLYDTKREFIAHITNIIVPALLISTWASYHIAAVTLSPENVTHTSELMFYLLDTLPLLLVCIMWIIFNAPRLFNFEEKYWYSNDARSFGHKYPPKIYTPNDRHPNDPERLHSNYQYQTSDNHHHHHHHHHSSRNSDTTHVNIHFETSSDGHYHSNEEKINMAMRQYM</sequence>
<keyword evidence="2" id="KW-1185">Reference proteome</keyword>
<gene>
    <name evidence="1" type="ORF">EV182_005648</name>
</gene>
<evidence type="ECO:0000313" key="2">
    <source>
        <dbReference type="Proteomes" id="UP001145114"/>
    </source>
</evidence>
<dbReference type="EMBL" id="JAMZIH010002075">
    <property type="protein sequence ID" value="KAJ1677684.1"/>
    <property type="molecule type" value="Genomic_DNA"/>
</dbReference>
<name>A0ACC1HMG6_9FUNG</name>
<reference evidence="1" key="1">
    <citation type="submission" date="2022-06" db="EMBL/GenBank/DDBJ databases">
        <title>Phylogenomic reconstructions and comparative analyses of Kickxellomycotina fungi.</title>
        <authorList>
            <person name="Reynolds N.K."/>
            <person name="Stajich J.E."/>
            <person name="Barry K."/>
            <person name="Grigoriev I.V."/>
            <person name="Crous P."/>
            <person name="Smith M.E."/>
        </authorList>
    </citation>
    <scope>NUCLEOTIDE SEQUENCE</scope>
    <source>
        <strain evidence="1">RSA 2271</strain>
    </source>
</reference>
<comment type="caution">
    <text evidence="1">The sequence shown here is derived from an EMBL/GenBank/DDBJ whole genome shotgun (WGS) entry which is preliminary data.</text>
</comment>
<accession>A0ACC1HMG6</accession>
<organism evidence="1 2">
    <name type="scientific">Spiromyces aspiralis</name>
    <dbReference type="NCBI Taxonomy" id="68401"/>
    <lineage>
        <taxon>Eukaryota</taxon>
        <taxon>Fungi</taxon>
        <taxon>Fungi incertae sedis</taxon>
        <taxon>Zoopagomycota</taxon>
        <taxon>Kickxellomycotina</taxon>
        <taxon>Kickxellomycetes</taxon>
        <taxon>Kickxellales</taxon>
        <taxon>Kickxellaceae</taxon>
        <taxon>Spiromyces</taxon>
    </lineage>
</organism>
<protein>
    <submittedName>
        <fullName evidence="1">Uncharacterized protein</fullName>
    </submittedName>
</protein>
<proteinExistence type="predicted"/>